<name>A0A449BHT3_9MOLU</name>
<accession>A0A449BHT3</accession>
<evidence type="ECO:0008006" key="3">
    <source>
        <dbReference type="Google" id="ProtNLM"/>
    </source>
</evidence>
<dbReference type="Proteomes" id="UP000290909">
    <property type="component" value="Chromosome"/>
</dbReference>
<proteinExistence type="predicted"/>
<sequence>MEKLIGRLTDKNFNKEEYILLQPDVRFIIKGIIFNAEGKIALINRVHENEYKLPGVELLDTETKDFALKRCAKDMLCHELEVYNQIGIFEEVRSKVNLRQISYVFLGVVKHEKTHPFISETFIEDNCRVIWVTLDEAIKLIEVYKRTKKEFDPNEIYHHQYAYERELQILNYYKETI</sequence>
<dbReference type="STRING" id="1408416.GCA_000702765_00607"/>
<dbReference type="AlphaFoldDB" id="A0A449BHT3"/>
<keyword evidence="2" id="KW-1185">Reference proteome</keyword>
<protein>
    <recommendedName>
        <fullName evidence="3">Nudix hydrolase domain-containing protein</fullName>
    </recommendedName>
</protein>
<reference evidence="1 2" key="1">
    <citation type="submission" date="2019-01" db="EMBL/GenBank/DDBJ databases">
        <authorList>
            <consortium name="Pathogen Informatics"/>
        </authorList>
    </citation>
    <scope>NUCLEOTIDE SEQUENCE [LARGE SCALE GENOMIC DNA]</scope>
    <source>
        <strain evidence="1 2">NCTC10172</strain>
    </source>
</reference>
<dbReference type="SUPFAM" id="SSF55811">
    <property type="entry name" value="Nudix"/>
    <property type="match status" value="1"/>
</dbReference>
<evidence type="ECO:0000313" key="1">
    <source>
        <dbReference type="EMBL" id="VEU82021.1"/>
    </source>
</evidence>
<evidence type="ECO:0000313" key="2">
    <source>
        <dbReference type="Proteomes" id="UP000290909"/>
    </source>
</evidence>
<dbReference type="Gene3D" id="3.90.79.10">
    <property type="entry name" value="Nucleoside Triphosphate Pyrophosphohydrolase"/>
    <property type="match status" value="1"/>
</dbReference>
<organism evidence="1 2">
    <name type="scientific">Acholeplasma hippikon</name>
    <dbReference type="NCBI Taxonomy" id="264636"/>
    <lineage>
        <taxon>Bacteria</taxon>
        <taxon>Bacillati</taxon>
        <taxon>Mycoplasmatota</taxon>
        <taxon>Mollicutes</taxon>
        <taxon>Acholeplasmatales</taxon>
        <taxon>Acholeplasmataceae</taxon>
        <taxon>Acholeplasma</taxon>
    </lineage>
</organism>
<dbReference type="EMBL" id="LR215050">
    <property type="protein sequence ID" value="VEU82021.1"/>
    <property type="molecule type" value="Genomic_DNA"/>
</dbReference>
<dbReference type="KEGG" id="ahk:NCTC10172_00026"/>
<dbReference type="RefSeq" id="WP_035368840.1">
    <property type="nucleotide sequence ID" value="NZ_LR215050.1"/>
</dbReference>
<dbReference type="InterPro" id="IPR015797">
    <property type="entry name" value="NUDIX_hydrolase-like_dom_sf"/>
</dbReference>
<gene>
    <name evidence="1" type="ORF">NCTC10172_00026</name>
</gene>